<evidence type="ECO:0000259" key="1">
    <source>
        <dbReference type="Pfam" id="PF07969"/>
    </source>
</evidence>
<gene>
    <name evidence="2" type="ORF">S01H4_41611</name>
</gene>
<dbReference type="PANTHER" id="PTHR22642:SF2">
    <property type="entry name" value="PROTEIN LONG AFTER FAR-RED 3"/>
    <property type="match status" value="1"/>
</dbReference>
<dbReference type="PROSITE" id="PS51257">
    <property type="entry name" value="PROKAR_LIPOPROTEIN"/>
    <property type="match status" value="1"/>
</dbReference>
<dbReference type="Pfam" id="PF07969">
    <property type="entry name" value="Amidohydro_3"/>
    <property type="match status" value="1"/>
</dbReference>
<name>X1DVZ8_9ZZZZ</name>
<dbReference type="AlphaFoldDB" id="X1DVZ8"/>
<feature type="domain" description="Amidohydrolase 3" evidence="1">
    <location>
        <begin position="76"/>
        <end position="190"/>
    </location>
</feature>
<dbReference type="GO" id="GO:0016810">
    <property type="term" value="F:hydrolase activity, acting on carbon-nitrogen (but not peptide) bonds"/>
    <property type="evidence" value="ECO:0007669"/>
    <property type="project" value="InterPro"/>
</dbReference>
<reference evidence="2" key="1">
    <citation type="journal article" date="2014" name="Front. Microbiol.">
        <title>High frequency of phylogenetically diverse reductive dehalogenase-homologous genes in deep subseafloor sedimentary metagenomes.</title>
        <authorList>
            <person name="Kawai M."/>
            <person name="Futagami T."/>
            <person name="Toyoda A."/>
            <person name="Takaki Y."/>
            <person name="Nishi S."/>
            <person name="Hori S."/>
            <person name="Arai W."/>
            <person name="Tsubouchi T."/>
            <person name="Morono Y."/>
            <person name="Uchiyama I."/>
            <person name="Ito T."/>
            <person name="Fujiyama A."/>
            <person name="Inagaki F."/>
            <person name="Takami H."/>
        </authorList>
    </citation>
    <scope>NUCLEOTIDE SEQUENCE</scope>
    <source>
        <strain evidence="2">Expedition CK06-06</strain>
    </source>
</reference>
<organism evidence="2">
    <name type="scientific">marine sediment metagenome</name>
    <dbReference type="NCBI Taxonomy" id="412755"/>
    <lineage>
        <taxon>unclassified sequences</taxon>
        <taxon>metagenomes</taxon>
        <taxon>ecological metagenomes</taxon>
    </lineage>
</organism>
<protein>
    <recommendedName>
        <fullName evidence="1">Amidohydrolase 3 domain-containing protein</fullName>
    </recommendedName>
</protein>
<dbReference type="EMBL" id="BART01022773">
    <property type="protein sequence ID" value="GAH00538.1"/>
    <property type="molecule type" value="Genomic_DNA"/>
</dbReference>
<dbReference type="InterPro" id="IPR011059">
    <property type="entry name" value="Metal-dep_hydrolase_composite"/>
</dbReference>
<dbReference type="InterPro" id="IPR013108">
    <property type="entry name" value="Amidohydro_3"/>
</dbReference>
<comment type="caution">
    <text evidence="2">The sequence shown here is derived from an EMBL/GenBank/DDBJ whole genome shotgun (WGS) entry which is preliminary data.</text>
</comment>
<feature type="non-terminal residue" evidence="2">
    <location>
        <position position="195"/>
    </location>
</feature>
<proteinExistence type="predicted"/>
<dbReference type="SUPFAM" id="SSF51338">
    <property type="entry name" value="Composite domain of metallo-dependent hydrolases"/>
    <property type="match status" value="1"/>
</dbReference>
<evidence type="ECO:0000313" key="2">
    <source>
        <dbReference type="EMBL" id="GAH00538.1"/>
    </source>
</evidence>
<accession>X1DVZ8</accession>
<sequence>MKNNPWVLVLTGTIFIGMVLACRRESPADTVILNGKVITVDRDFTIADAVAVRGDKIIAVGTNSRIRRLSGSQTLIIDAAGRTVIPGIIEAHSHPENASLSELDETIPDVHSVSELLDWVKSQTMIKQPGEWIIHPKIFFTRLLDLRQPWLSELDSVAPSHPLFLNGSYGGMINSAAMRLSGLNKMTNHEGILKD</sequence>
<dbReference type="PANTHER" id="PTHR22642">
    <property type="entry name" value="IMIDAZOLONEPROPIONASE"/>
    <property type="match status" value="1"/>
</dbReference>
<dbReference type="Gene3D" id="2.30.40.10">
    <property type="entry name" value="Urease, subunit C, domain 1"/>
    <property type="match status" value="1"/>
</dbReference>
<dbReference type="Gene3D" id="3.10.310.70">
    <property type="match status" value="1"/>
</dbReference>